<evidence type="ECO:0000256" key="2">
    <source>
        <dbReference type="PROSITE-ProRule" id="PRU00169"/>
    </source>
</evidence>
<comment type="caution">
    <text evidence="6">The sequence shown here is derived from an EMBL/GenBank/DDBJ whole genome shotgun (WGS) entry which is preliminary data.</text>
</comment>
<dbReference type="Gene3D" id="3.40.50.2300">
    <property type="match status" value="3"/>
</dbReference>
<dbReference type="GO" id="GO:0000976">
    <property type="term" value="F:transcription cis-regulatory region binding"/>
    <property type="evidence" value="ECO:0007669"/>
    <property type="project" value="TreeGrafter"/>
</dbReference>
<dbReference type="Pfam" id="PF00072">
    <property type="entry name" value="Response_reg"/>
    <property type="match status" value="2"/>
</dbReference>
<dbReference type="PROSITE" id="PS50110">
    <property type="entry name" value="RESPONSE_REGULATORY"/>
    <property type="match status" value="3"/>
</dbReference>
<dbReference type="SMART" id="SM00862">
    <property type="entry name" value="Trans_reg_C"/>
    <property type="match status" value="1"/>
</dbReference>
<dbReference type="GO" id="GO:0005829">
    <property type="term" value="C:cytosol"/>
    <property type="evidence" value="ECO:0007669"/>
    <property type="project" value="TreeGrafter"/>
</dbReference>
<organism evidence="6 7">
    <name type="scientific">Petrachloros mirabilis ULC683</name>
    <dbReference type="NCBI Taxonomy" id="2781853"/>
    <lineage>
        <taxon>Bacteria</taxon>
        <taxon>Bacillati</taxon>
        <taxon>Cyanobacteriota</taxon>
        <taxon>Cyanophyceae</taxon>
        <taxon>Synechococcales</taxon>
        <taxon>Petrachlorosaceae</taxon>
        <taxon>Petrachloros</taxon>
        <taxon>Petrachloros mirabilis</taxon>
    </lineage>
</organism>
<dbReference type="GO" id="GO:0000156">
    <property type="term" value="F:phosphorelay response regulator activity"/>
    <property type="evidence" value="ECO:0007669"/>
    <property type="project" value="TreeGrafter"/>
</dbReference>
<dbReference type="InterPro" id="IPR011006">
    <property type="entry name" value="CheY-like_superfamily"/>
</dbReference>
<feature type="domain" description="OmpR/PhoB-type" evidence="5">
    <location>
        <begin position="124"/>
        <end position="223"/>
    </location>
</feature>
<sequence>MRLLLVEADEALIGVVSKQLTQHCYVVDAVTDGEAALTYGSAFEYDLMMIAASLPKLDGISLCRHLRAEGDKTPILLLTANDTSVAKVAGLDAGADDCIAKPFDFTELIARVRALLRRSRAHASPMLARGALRLDPSTCTVTYNGQPLCLTSKEYGLLELFLQDAQHVYSISEILDSLWSSEEFPAEATVRSHLRRLRSKLCEVGAPSDLIATVHGRGYYLKIQADNLAVPDASPPELRFEMPPPHYANLLADAWKTYQSKCRDYLHSLTQASQELQSGYLKPPTLARARQATHALTTTMELFGLATEVRLARDLDERLQHGGPFIPEHVILFETLIERLRQWLDFSLPILPDFSISAVAESAWLPLLLIVDEDPDFTQVLSQAAKRHQFRTAVATTLETAKRWLTPNLNATYTRPDVVLLRLPIQAPDATGSKQPYPLLSHCQCLQELDQIDPDIPLVVLKSGGDSLTDDALSQAAGGIFLEASIPPDQIMATVTHLLAGERQGAKVMVVDSDSGWLRSLPTQLQPWGLQITTLDDPQQFWIVLQSVVPDFLVLNIILSEADGLDLCQALRSHPQWHRIPILLLSDIVQPELQIQAYQVGADDFQWKPVTEVELATRILNRLERLRAWVS</sequence>
<name>A0A8K1ZZX5_9CYAN</name>
<dbReference type="PANTHER" id="PTHR48111:SF15">
    <property type="entry name" value="OMPR SUBFAMILY"/>
    <property type="match status" value="1"/>
</dbReference>
<protein>
    <submittedName>
        <fullName evidence="6">Response regulator</fullName>
    </submittedName>
</protein>
<proteinExistence type="predicted"/>
<dbReference type="PANTHER" id="PTHR48111">
    <property type="entry name" value="REGULATOR OF RPOS"/>
    <property type="match status" value="1"/>
</dbReference>
<dbReference type="EMBL" id="WVIC01000022">
    <property type="protein sequence ID" value="NCJ07197.1"/>
    <property type="molecule type" value="Genomic_DNA"/>
</dbReference>
<dbReference type="AlphaFoldDB" id="A0A8K1ZZX5"/>
<evidence type="ECO:0000313" key="7">
    <source>
        <dbReference type="Proteomes" id="UP000607397"/>
    </source>
</evidence>
<dbReference type="InterPro" id="IPR001867">
    <property type="entry name" value="OmpR/PhoB-type_DNA-bd"/>
</dbReference>
<feature type="domain" description="Response regulatory" evidence="4">
    <location>
        <begin position="367"/>
        <end position="499"/>
    </location>
</feature>
<dbReference type="InterPro" id="IPR036388">
    <property type="entry name" value="WH-like_DNA-bd_sf"/>
</dbReference>
<evidence type="ECO:0000259" key="5">
    <source>
        <dbReference type="PROSITE" id="PS51755"/>
    </source>
</evidence>
<gene>
    <name evidence="6" type="ORF">GS597_11915</name>
</gene>
<dbReference type="InterPro" id="IPR039420">
    <property type="entry name" value="WalR-like"/>
</dbReference>
<evidence type="ECO:0000256" key="3">
    <source>
        <dbReference type="PROSITE-ProRule" id="PRU01091"/>
    </source>
</evidence>
<evidence type="ECO:0000313" key="6">
    <source>
        <dbReference type="EMBL" id="NCJ07197.1"/>
    </source>
</evidence>
<evidence type="ECO:0000256" key="1">
    <source>
        <dbReference type="ARBA" id="ARBA00023125"/>
    </source>
</evidence>
<accession>A0A8K1ZZX5</accession>
<keyword evidence="1 3" id="KW-0238">DNA-binding</keyword>
<dbReference type="SUPFAM" id="SSF52172">
    <property type="entry name" value="CheY-like"/>
    <property type="match status" value="2"/>
</dbReference>
<dbReference type="CDD" id="cd00383">
    <property type="entry name" value="trans_reg_C"/>
    <property type="match status" value="1"/>
</dbReference>
<reference evidence="6" key="1">
    <citation type="submission" date="2019-12" db="EMBL/GenBank/DDBJ databases">
        <title>High-Quality draft genome sequences of three cyanobacteria isolated from the limestone walls of the Old Cathedral of Coimbra.</title>
        <authorList>
            <person name="Tiago I."/>
            <person name="Soares F."/>
            <person name="Portugal A."/>
        </authorList>
    </citation>
    <scope>NUCLEOTIDE SEQUENCE [LARGE SCALE GENOMIC DNA]</scope>
    <source>
        <strain evidence="6">C</strain>
    </source>
</reference>
<dbReference type="Proteomes" id="UP000607397">
    <property type="component" value="Unassembled WGS sequence"/>
</dbReference>
<dbReference type="Pfam" id="PF00486">
    <property type="entry name" value="Trans_reg_C"/>
    <property type="match status" value="1"/>
</dbReference>
<feature type="domain" description="Response regulatory" evidence="4">
    <location>
        <begin position="2"/>
        <end position="116"/>
    </location>
</feature>
<feature type="DNA-binding region" description="OmpR/PhoB-type" evidence="3">
    <location>
        <begin position="124"/>
        <end position="223"/>
    </location>
</feature>
<dbReference type="RefSeq" id="WP_161825673.1">
    <property type="nucleotide sequence ID" value="NZ_WVIC01000022.1"/>
</dbReference>
<dbReference type="InterPro" id="IPR001789">
    <property type="entry name" value="Sig_transdc_resp-reg_receiver"/>
</dbReference>
<dbReference type="PROSITE" id="PS51755">
    <property type="entry name" value="OMPR_PHOB"/>
    <property type="match status" value="1"/>
</dbReference>
<dbReference type="SMART" id="SM00448">
    <property type="entry name" value="REC"/>
    <property type="match status" value="2"/>
</dbReference>
<dbReference type="GO" id="GO:0006355">
    <property type="term" value="P:regulation of DNA-templated transcription"/>
    <property type="evidence" value="ECO:0007669"/>
    <property type="project" value="InterPro"/>
</dbReference>
<feature type="domain" description="Response regulatory" evidence="4">
    <location>
        <begin position="507"/>
        <end position="623"/>
    </location>
</feature>
<evidence type="ECO:0000259" key="4">
    <source>
        <dbReference type="PROSITE" id="PS50110"/>
    </source>
</evidence>
<comment type="caution">
    <text evidence="2">Lacks conserved residue(s) required for the propagation of feature annotation.</text>
</comment>
<keyword evidence="7" id="KW-1185">Reference proteome</keyword>
<dbReference type="Gene3D" id="1.10.10.10">
    <property type="entry name" value="Winged helix-like DNA-binding domain superfamily/Winged helix DNA-binding domain"/>
    <property type="match status" value="1"/>
</dbReference>
<dbReference type="GO" id="GO:0032993">
    <property type="term" value="C:protein-DNA complex"/>
    <property type="evidence" value="ECO:0007669"/>
    <property type="project" value="TreeGrafter"/>
</dbReference>
<dbReference type="CDD" id="cd00156">
    <property type="entry name" value="REC"/>
    <property type="match status" value="1"/>
</dbReference>